<gene>
    <name evidence="2" type="ORF">A6D6_00995</name>
</gene>
<dbReference type="Proteomes" id="UP000771797">
    <property type="component" value="Unassembled WGS sequence"/>
</dbReference>
<proteinExistence type="inferred from homology"/>
<protein>
    <submittedName>
        <fullName evidence="2">Recombinase A</fullName>
    </submittedName>
</protein>
<comment type="caution">
    <text evidence="2">The sequence shown here is derived from an EMBL/GenBank/DDBJ whole genome shotgun (WGS) entry which is preliminary data.</text>
</comment>
<keyword evidence="3" id="KW-1185">Reference proteome</keyword>
<dbReference type="Pfam" id="PF03401">
    <property type="entry name" value="TctC"/>
    <property type="match status" value="1"/>
</dbReference>
<evidence type="ECO:0000313" key="3">
    <source>
        <dbReference type="Proteomes" id="UP000771797"/>
    </source>
</evidence>
<dbReference type="PANTHER" id="PTHR42928">
    <property type="entry name" value="TRICARBOXYLATE-BINDING PROTEIN"/>
    <property type="match status" value="1"/>
</dbReference>
<dbReference type="InterPro" id="IPR005064">
    <property type="entry name" value="BUG"/>
</dbReference>
<dbReference type="Gene3D" id="3.40.190.150">
    <property type="entry name" value="Bordetella uptake gene, domain 1"/>
    <property type="match status" value="1"/>
</dbReference>
<reference evidence="2 3" key="1">
    <citation type="submission" date="2012-09" db="EMBL/GenBank/DDBJ databases">
        <title>Genome Sequence of alkane-degrading Bacterium Alcanivorax sp. 6-D-6.</title>
        <authorList>
            <person name="Lai Q."/>
            <person name="Shao Z."/>
        </authorList>
    </citation>
    <scope>NUCLEOTIDE SEQUENCE [LARGE SCALE GENOMIC DNA]</scope>
    <source>
        <strain evidence="2 3">6-D-6</strain>
    </source>
</reference>
<dbReference type="PANTHER" id="PTHR42928:SF5">
    <property type="entry name" value="BLR1237 PROTEIN"/>
    <property type="match status" value="1"/>
</dbReference>
<dbReference type="EMBL" id="AQPF01000004">
    <property type="protein sequence ID" value="KAF0807443.1"/>
    <property type="molecule type" value="Genomic_DNA"/>
</dbReference>
<comment type="similarity">
    <text evidence="1">Belongs to the UPF0065 (bug) family.</text>
</comment>
<evidence type="ECO:0000256" key="1">
    <source>
        <dbReference type="ARBA" id="ARBA00006987"/>
    </source>
</evidence>
<name>A0ABQ6YC69_9GAMM</name>
<sequence>MTMSPSATADDWPSKPITLLVGFSAGGGADTLARLMARALEQDLGQPVVVENKAGGGGVVMATLLQRAPADGYTIGFTSDSTFDALPFIVRTAYQPDDFDYLATVTELQNALVAGASAPFSTWEEMLAYAREQGGLTFGSLSPITTKFAERLAKQEDIRVRIVPIKGGRQIITDVMGRHLDVGWSAGVHQAYLNDQGVKVIVAMNSERLRTSPDVPTIREQGYDRSYTSYFMLAAPKGIPGPVREKLLAAIRKAATSKDVANLAEEKMKFPNVVLPAEKLTRFIQLRSADNEREFSE</sequence>
<accession>A0ABQ6YC69</accession>
<dbReference type="Gene3D" id="3.40.190.10">
    <property type="entry name" value="Periplasmic binding protein-like II"/>
    <property type="match status" value="1"/>
</dbReference>
<dbReference type="InterPro" id="IPR042100">
    <property type="entry name" value="Bug_dom1"/>
</dbReference>
<dbReference type="CDD" id="cd07012">
    <property type="entry name" value="PBP2_Bug_TTT"/>
    <property type="match status" value="1"/>
</dbReference>
<dbReference type="PIRSF" id="PIRSF017082">
    <property type="entry name" value="YflP"/>
    <property type="match status" value="1"/>
</dbReference>
<evidence type="ECO:0000313" key="2">
    <source>
        <dbReference type="EMBL" id="KAF0807443.1"/>
    </source>
</evidence>
<organism evidence="2 3">
    <name type="scientific">Alcanivorax xiamenensis</name>
    <dbReference type="NCBI Taxonomy" id="1177156"/>
    <lineage>
        <taxon>Bacteria</taxon>
        <taxon>Pseudomonadati</taxon>
        <taxon>Pseudomonadota</taxon>
        <taxon>Gammaproteobacteria</taxon>
        <taxon>Oceanospirillales</taxon>
        <taxon>Alcanivoracaceae</taxon>
        <taxon>Alcanivorax</taxon>
    </lineage>
</organism>